<evidence type="ECO:0000313" key="7">
    <source>
        <dbReference type="Proteomes" id="UP000199039"/>
    </source>
</evidence>
<keyword evidence="7" id="KW-1185">Reference proteome</keyword>
<dbReference type="InterPro" id="IPR011013">
    <property type="entry name" value="Gal_mutarotase_sf_dom"/>
</dbReference>
<dbReference type="GO" id="GO:0030246">
    <property type="term" value="F:carbohydrate binding"/>
    <property type="evidence" value="ECO:0007669"/>
    <property type="project" value="UniProtKB-UniRule"/>
</dbReference>
<dbReference type="PIRSF" id="PIRSF016020">
    <property type="entry name" value="PHexose_mutarotase"/>
    <property type="match status" value="1"/>
</dbReference>
<dbReference type="GO" id="GO:0047938">
    <property type="term" value="F:glucose-6-phosphate 1-epimerase activity"/>
    <property type="evidence" value="ECO:0007669"/>
    <property type="project" value="UniProtKB-UniRule"/>
</dbReference>
<organism evidence="6 7">
    <name type="scientific">Sanguibacter gelidistatuariae</name>
    <dbReference type="NCBI Taxonomy" id="1814289"/>
    <lineage>
        <taxon>Bacteria</taxon>
        <taxon>Bacillati</taxon>
        <taxon>Actinomycetota</taxon>
        <taxon>Actinomycetes</taxon>
        <taxon>Micrococcales</taxon>
        <taxon>Sanguibacteraceae</taxon>
        <taxon>Sanguibacter</taxon>
    </lineage>
</organism>
<dbReference type="PANTHER" id="PTHR11122">
    <property type="entry name" value="APOSPORY-ASSOCIATED PROTEIN C-RELATED"/>
    <property type="match status" value="1"/>
</dbReference>
<dbReference type="Proteomes" id="UP000199039">
    <property type="component" value="Unassembled WGS sequence"/>
</dbReference>
<dbReference type="InterPro" id="IPR014718">
    <property type="entry name" value="GH-type_carb-bd"/>
</dbReference>
<dbReference type="GO" id="GO:0005975">
    <property type="term" value="P:carbohydrate metabolic process"/>
    <property type="evidence" value="ECO:0007669"/>
    <property type="project" value="InterPro"/>
</dbReference>
<reference evidence="6 7" key="1">
    <citation type="submission" date="2016-09" db="EMBL/GenBank/DDBJ databases">
        <authorList>
            <person name="Capua I."/>
            <person name="De Benedictis P."/>
            <person name="Joannis T."/>
            <person name="Lombin L.H."/>
            <person name="Cattoli G."/>
        </authorList>
    </citation>
    <scope>NUCLEOTIDE SEQUENCE [LARGE SCALE GENOMIC DNA]</scope>
    <source>
        <strain evidence="6 7">ISLP-3</strain>
    </source>
</reference>
<accession>A0A1G6HF51</accession>
<feature type="active site" evidence="5">
    <location>
        <position position="272"/>
    </location>
</feature>
<sequence>MTTTSAPALPPSVTMTDGEGGLPVVRVSTAVASGEVYLHGAHVTSWQPAGAEPVIWLSAESEFRPGAPIRGGVPICFPWFGAGRTPSLAPAHGFARIAPWRLTGASDDDGTVTLTFALTHDDASGAPGADRWPFRFTAGYTVTFGAELTLALTVRNAGDEAFSFEEALHTYLAVADARTATVDGLDGARYLDKTSSGEPRQVLQSGPVTFTSETDRVYLQGAPTTLLDPGSRAITITPENGADTVVWNPWVAKAAAMADFGDDEWPAMVCVETANALGDAVTLGPGESHTLRVTYAVR</sequence>
<dbReference type="PANTHER" id="PTHR11122:SF13">
    <property type="entry name" value="GLUCOSE-6-PHOSPHATE 1-EPIMERASE"/>
    <property type="match status" value="1"/>
</dbReference>
<evidence type="ECO:0000256" key="3">
    <source>
        <dbReference type="ARBA" id="ARBA00023235"/>
    </source>
</evidence>
<dbReference type="EMBL" id="FMYH01000001">
    <property type="protein sequence ID" value="SDB92870.1"/>
    <property type="molecule type" value="Genomic_DNA"/>
</dbReference>
<keyword evidence="3 4" id="KW-0413">Isomerase</keyword>
<evidence type="ECO:0000256" key="5">
    <source>
        <dbReference type="PIRSR" id="PIRSR016020-1"/>
    </source>
</evidence>
<dbReference type="InterPro" id="IPR025532">
    <property type="entry name" value="G6P_1-epimerase"/>
</dbReference>
<dbReference type="InterPro" id="IPR008183">
    <property type="entry name" value="Aldose_1/G6P_1-epimerase"/>
</dbReference>
<evidence type="ECO:0000256" key="4">
    <source>
        <dbReference type="PIRNR" id="PIRNR016020"/>
    </source>
</evidence>
<evidence type="ECO:0000256" key="1">
    <source>
        <dbReference type="ARBA" id="ARBA00001096"/>
    </source>
</evidence>
<dbReference type="Pfam" id="PF01263">
    <property type="entry name" value="Aldose_epim"/>
    <property type="match status" value="1"/>
</dbReference>
<evidence type="ECO:0000313" key="6">
    <source>
        <dbReference type="EMBL" id="SDB92870.1"/>
    </source>
</evidence>
<dbReference type="GO" id="GO:0005737">
    <property type="term" value="C:cytoplasm"/>
    <property type="evidence" value="ECO:0007669"/>
    <property type="project" value="TreeGrafter"/>
</dbReference>
<gene>
    <name evidence="6" type="ORF">SAMN05216410_0977</name>
</gene>
<dbReference type="CDD" id="cd09020">
    <property type="entry name" value="D-hex-6-P-epi_like"/>
    <property type="match status" value="1"/>
</dbReference>
<evidence type="ECO:0000256" key="2">
    <source>
        <dbReference type="ARBA" id="ARBA00005866"/>
    </source>
</evidence>
<dbReference type="AlphaFoldDB" id="A0A1G6HF51"/>
<feature type="active site" evidence="5">
    <location>
        <position position="169"/>
    </location>
</feature>
<dbReference type="STRING" id="1814289.SAMN05216410_0977"/>
<dbReference type="RefSeq" id="WP_093181178.1">
    <property type="nucleotide sequence ID" value="NZ_FMYH01000001.1"/>
</dbReference>
<comment type="similarity">
    <text evidence="2 4">Belongs to the glucose-6-phosphate 1-epimerase family.</text>
</comment>
<dbReference type="SUPFAM" id="SSF74650">
    <property type="entry name" value="Galactose mutarotase-like"/>
    <property type="match status" value="1"/>
</dbReference>
<protein>
    <recommendedName>
        <fullName evidence="4">Putative glucose-6-phosphate 1-epimerase</fullName>
        <ecNumber evidence="4">5.1.3.15</ecNumber>
    </recommendedName>
</protein>
<dbReference type="OrthoDB" id="9790727at2"/>
<dbReference type="Gene3D" id="2.70.98.10">
    <property type="match status" value="1"/>
</dbReference>
<name>A0A1G6HF51_9MICO</name>
<dbReference type="EC" id="5.1.3.15" evidence="4"/>
<proteinExistence type="inferred from homology"/>
<comment type="catalytic activity">
    <reaction evidence="1">
        <text>alpha-D-glucose 6-phosphate = beta-D-glucose 6-phosphate</text>
        <dbReference type="Rhea" id="RHEA:16249"/>
        <dbReference type="ChEBI" id="CHEBI:58225"/>
        <dbReference type="ChEBI" id="CHEBI:58247"/>
        <dbReference type="EC" id="5.1.3.15"/>
    </reaction>
</comment>